<name>A0A6C0CPU2_9ZZZZ</name>
<feature type="compositionally biased region" description="Polar residues" evidence="1">
    <location>
        <begin position="1"/>
        <end position="21"/>
    </location>
</feature>
<evidence type="ECO:0000256" key="1">
    <source>
        <dbReference type="SAM" id="MobiDB-lite"/>
    </source>
</evidence>
<feature type="region of interest" description="Disordered" evidence="1">
    <location>
        <begin position="1"/>
        <end position="27"/>
    </location>
</feature>
<feature type="compositionally biased region" description="Basic residues" evidence="1">
    <location>
        <begin position="1717"/>
        <end position="1767"/>
    </location>
</feature>
<organism evidence="2">
    <name type="scientific">viral metagenome</name>
    <dbReference type="NCBI Taxonomy" id="1070528"/>
    <lineage>
        <taxon>unclassified sequences</taxon>
        <taxon>metagenomes</taxon>
        <taxon>organismal metagenomes</taxon>
    </lineage>
</organism>
<accession>A0A6C0CPU2</accession>
<reference evidence="2" key="1">
    <citation type="journal article" date="2020" name="Nature">
        <title>Giant virus diversity and host interactions through global metagenomics.</title>
        <authorList>
            <person name="Schulz F."/>
            <person name="Roux S."/>
            <person name="Paez-Espino D."/>
            <person name="Jungbluth S."/>
            <person name="Walsh D.A."/>
            <person name="Denef V.J."/>
            <person name="McMahon K.D."/>
            <person name="Konstantinidis K.T."/>
            <person name="Eloe-Fadrosh E.A."/>
            <person name="Kyrpides N.C."/>
            <person name="Woyke T."/>
        </authorList>
    </citation>
    <scope>NUCLEOTIDE SEQUENCE</scope>
    <source>
        <strain evidence="2">GVMAG-M-3300021425-30</strain>
    </source>
</reference>
<feature type="region of interest" description="Disordered" evidence="1">
    <location>
        <begin position="1712"/>
        <end position="1767"/>
    </location>
</feature>
<proteinExistence type="predicted"/>
<sequence>MSSNDPTTISINPNNVNQMSTQQQGFPVGGQPVYKNLTPQQAWEQVISKLPLSLIMAIIDGFHDFCKGERVAGNVSNTPNDGEDDVSDDISDIVKIAYFRQAEKLLRVELKKIGIPTPTDNINDMIAAMTNGIVGSMSNYERRTVKAIENRPELAPVLGQTRKSYSIQEIVNAPNSDNSENEDGKTGRPQLWKEICGEVVTVPESQEANRNAAIAAGPALYDKSLYLYWDPEYTAPASGYWRENKPKHPLKESYQAYDPIFLKRLGSFIYTYLYPELKWSDDDENKTSIVFDMASGCLGKIFGAFDNGFVTSDICPQTVSDSAGTSENQIKSIKKGSLNRYNFCETEDINNQDTIESDLIAILNAIGGGAQKFYKAQGNVLTWKYNIDDSNIIHTRIIYAIGQNDQYTQSTYCYFKLYICTRIETNQGLSDWEVNELNFNIAEKNGPSVAYLSSLVYALENNADLPNPPLKKAMINITSVIQSMKARYPLHFLQALLFDIKRCGDWEQSRSAQLQNNKKLQLQSDNYKRVLFGTGDILCVTYNRECRGNSMWHYEGKGGVVGWNIELYRNPNITKSLAKEIADALEVVRKSTTIEKMLDRICHSSDFMKRIRALKTLVGQHGHKAVYYYSGNKAATENKIESRIEKLITMICRIGMKDIYFKCEVFERLLASPDNILKSIVGPNIQGNVCMTVTNYYLMGLNYLRDIFTKMDVKSTDAAIRFLIFVNAPNKNEPSYFTQEINASIPPLNDKEEEDFTNNFNSPTDDNNNIKLLAAEDSGIAAIILAKRIIFRNGYEGDPQQDKLDEFLAIYEWLDAARKQLSDNDFSINGLVTKYADSINGASPESDLKKALDLIREIKTTTIKNILPAPGVQAATATDPSGYKKTTINHILQLGEVDPIFQLDPQDDNTWVFNKAFGAKSSLGAFKFRIKDMKKLADYLKLMYYKGFKIRARFGTSQTQNNNRLLQGGVKKPTDDWTMFSNMVKQTIPTLKNPDFPLEYIGWTKEQMMGNSFRNYVSREVESAWPKLRKENEDTEYGKVLQDFTDFDCPALYRIVRDGTIVRSYVMTDQSAATQYCNTIYCKSNGKPYVEGLNISRLARKKYNLDIDGLDPETKINIVAEEIESFSRWLTILLDIQNDGNGLSPFSVNNLDQRATFLRSLSENIAQAATAGNEKAIDLINEMGGLDEFSGDSNISKFENMMDIAVNSIKYVNADLPGQQADTDEGIDEDDLDLEGGTKKMQKGGAVPDLAKQKEIQLTMLSYLFLNMSGKARALINPLTDPRQLLVILQKMESIGINNGKQEFVNYVKNSAAYKVLNSNGQVTLADLNMNSSQATFELLSLYSNMIYFFGYDYDFLGTYNVFDDIKYNFIASINSEMSPLTDEQGNPYDGYNFKLLDAVLKIFIMINNLHIRDPKGQPRIPYIPPNIHIQQTTDTANEVMSDAFASLGDDIDDLFEELGGGNGKKRGFDDIDDTNKTEPTIRRRVKIRRTTIRERYLDNIENNIDLLEGLNDSIISENEQNDMNTYFDNPDHDTEEKVKEYNNWLIENANSIGFDISVSPPTIQSQIVSKLLYLILKSKLETGPPGARYSAVPIGIIKRELDEMLKYTIPYSQSIKPDPTRATQYFILPHIKLLLAFSAIQSFLPATKEERSKDPLFMLFFQNSGAIQSGTGIDFAWTKWQDNTIINSIYRILYKLLLFEEQGVYTPVTDNVFMGGKKKKTRKKRKKNRKTRKAKKKQRKKNNKTRGKGNKRKGKKRRTRGRKKKN</sequence>
<dbReference type="EMBL" id="MN739470">
    <property type="protein sequence ID" value="QHT06588.1"/>
    <property type="molecule type" value="Genomic_DNA"/>
</dbReference>
<evidence type="ECO:0000313" key="2">
    <source>
        <dbReference type="EMBL" id="QHT06588.1"/>
    </source>
</evidence>
<protein>
    <submittedName>
        <fullName evidence="2">Uncharacterized protein</fullName>
    </submittedName>
</protein>